<comment type="caution">
    <text evidence="1">The sequence shown here is derived from an EMBL/GenBank/DDBJ whole genome shotgun (WGS) entry which is preliminary data.</text>
</comment>
<dbReference type="Proteomes" id="UP000195455">
    <property type="component" value="Unassembled WGS sequence"/>
</dbReference>
<dbReference type="AlphaFoldDB" id="A0A1Y3U7Z7"/>
<name>A0A1Y3U7Z7_9FIRM</name>
<organism evidence="1 2">
    <name type="scientific">Anaerotignum lactatifermentans</name>
    <dbReference type="NCBI Taxonomy" id="160404"/>
    <lineage>
        <taxon>Bacteria</taxon>
        <taxon>Bacillati</taxon>
        <taxon>Bacillota</taxon>
        <taxon>Clostridia</taxon>
        <taxon>Lachnospirales</taxon>
        <taxon>Anaerotignaceae</taxon>
        <taxon>Anaerotignum</taxon>
    </lineage>
</organism>
<protein>
    <submittedName>
        <fullName evidence="1">Uncharacterized protein</fullName>
    </submittedName>
</protein>
<accession>A0A1Y3U7Z7</accession>
<evidence type="ECO:0000313" key="2">
    <source>
        <dbReference type="Proteomes" id="UP000195455"/>
    </source>
</evidence>
<evidence type="ECO:0000313" key="1">
    <source>
        <dbReference type="EMBL" id="OUN44922.1"/>
    </source>
</evidence>
<gene>
    <name evidence="1" type="ORF">B5G26_04600</name>
</gene>
<reference evidence="2" key="1">
    <citation type="submission" date="2017-04" db="EMBL/GenBank/DDBJ databases">
        <title>Function of individual gut microbiota members based on whole genome sequencing of pure cultures obtained from chicken caecum.</title>
        <authorList>
            <person name="Medvecky M."/>
            <person name="Cejkova D."/>
            <person name="Polansky O."/>
            <person name="Karasova D."/>
            <person name="Kubasova T."/>
            <person name="Cizek A."/>
            <person name="Rychlik I."/>
        </authorList>
    </citation>
    <scope>NUCLEOTIDE SEQUENCE [LARGE SCALE GENOMIC DNA]</scope>
    <source>
        <strain evidence="2">An75</strain>
    </source>
</reference>
<proteinExistence type="predicted"/>
<dbReference type="EMBL" id="NFHM01000004">
    <property type="protein sequence ID" value="OUN44922.1"/>
    <property type="molecule type" value="Genomic_DNA"/>
</dbReference>
<sequence>MFSYEDAPYMEREKQEQICQQLRMLAEGRHPLTGEELPLTGAFADAAVLRTLTQASHCLRDLLEQERPAPAPREKRERRGKFRITPYQLSGILPLPEAAGITAFVSAIEEQMGKDCGRLSPTAITKGLEESNFPLRKH</sequence>